<dbReference type="OrthoDB" id="21060at2759"/>
<keyword evidence="5" id="KW-0804">Transcription</keyword>
<dbReference type="GO" id="GO:0006367">
    <property type="term" value="P:transcription initiation at RNA polymerase II promoter"/>
    <property type="evidence" value="ECO:0007669"/>
    <property type="project" value="TreeGrafter"/>
</dbReference>
<feature type="compositionally biased region" description="Low complexity" evidence="9">
    <location>
        <begin position="61"/>
        <end position="73"/>
    </location>
</feature>
<feature type="region of interest" description="Disordered" evidence="9">
    <location>
        <begin position="387"/>
        <end position="429"/>
    </location>
</feature>
<dbReference type="Pfam" id="PF05236">
    <property type="entry name" value="TAF4"/>
    <property type="match status" value="1"/>
</dbReference>
<feature type="domain" description="Transcription initiation factor TFIID component TAF4 C-terminal" evidence="10">
    <location>
        <begin position="319"/>
        <end position="598"/>
    </location>
</feature>
<dbReference type="Proteomes" id="UP000250266">
    <property type="component" value="Unassembled WGS sequence"/>
</dbReference>
<dbReference type="GO" id="GO:0005669">
    <property type="term" value="C:transcription factor TFIID complex"/>
    <property type="evidence" value="ECO:0007669"/>
    <property type="project" value="InterPro"/>
</dbReference>
<evidence type="ECO:0000256" key="3">
    <source>
        <dbReference type="ARBA" id="ARBA00017306"/>
    </source>
</evidence>
<feature type="compositionally biased region" description="Polar residues" evidence="9">
    <location>
        <begin position="1"/>
        <end position="13"/>
    </location>
</feature>
<feature type="region of interest" description="Disordered" evidence="9">
    <location>
        <begin position="457"/>
        <end position="476"/>
    </location>
</feature>
<gene>
    <name evidence="11" type="ORF">K432DRAFT_424823</name>
</gene>
<feature type="compositionally biased region" description="Basic and acidic residues" evidence="9">
    <location>
        <begin position="132"/>
        <end position="141"/>
    </location>
</feature>
<evidence type="ECO:0000256" key="7">
    <source>
        <dbReference type="ARBA" id="ARBA00025346"/>
    </source>
</evidence>
<feature type="compositionally biased region" description="Polar residues" evidence="9">
    <location>
        <begin position="460"/>
        <end position="475"/>
    </location>
</feature>
<comment type="function">
    <text evidence="7">Functions as a component of the DNA-binding general transcription factor complex TFIID. Binding of TFIID to a promoter (with or without TATA element) is the initial step in pre-initiation complex (PIC) formation. TFIID plays a key role in the regulation of gene expression by RNA polymerase II through different activities such as transcription activator interaction, core promoter recognition and selectivity, TFIIA and TFIIB interaction, chromatin modification (histone acetylation by TAF1), facilitation of DNA opening and initiation of transcription.</text>
</comment>
<keyword evidence="12" id="KW-1185">Reference proteome</keyword>
<evidence type="ECO:0000259" key="10">
    <source>
        <dbReference type="Pfam" id="PF05236"/>
    </source>
</evidence>
<dbReference type="PANTHER" id="PTHR15138">
    <property type="entry name" value="TRANSCRIPTION INITIATION FACTOR TFIID SUBUNIT 4"/>
    <property type="match status" value="1"/>
</dbReference>
<feature type="compositionally biased region" description="Polar residues" evidence="9">
    <location>
        <begin position="74"/>
        <end position="89"/>
    </location>
</feature>
<dbReference type="PANTHER" id="PTHR15138:SF14">
    <property type="entry name" value="TRANSCRIPTION INITIATION FACTOR TFIID SUBUNIT 4"/>
    <property type="match status" value="1"/>
</dbReference>
<evidence type="ECO:0000256" key="4">
    <source>
        <dbReference type="ARBA" id="ARBA00023015"/>
    </source>
</evidence>
<sequence length="612" mass="65641">MAHQNPAMSQQQAHALPPLHPPQRTFSPYQTQQSPGTMSPGGVTLPPAKRPRLSPNPPSSPYTNSPYAASPYATSPTGQYLSLPGTPTNAHAPPPFNQPQAPYRQNEMPSYAPPGSMGPPRVPPSKATDNSGLEKAEKATDINDMSDVVHAAGIDLREEEDYVARTYRNQHQPASFSTSFNSQSSSTVSPNNSFNAWSQGLGGHGAFQGTGPLSQPADSEQILLDEISERHRTAARAVSEAAQYHLTDPFLVANQIRQKLHNTSYEHGIRINVEGLYDKIPNLSSPQNVERSVMTGVDGTSITAIQADSILNRNAPMVETLTLISLAAQERLRGVLEEAYALSRGRQVGSSGVVPPEWASIAVGNGKAQPTTAVPTNLTKTEWEVPDSAVSPMTVPGIKRKREPDSNAGRLPTPPTDAPPTPQPTISFPNQLASTLRKMAARDRKFEEDRIAARAKRLRSSISSANSPAPGTPTITERMPEKMTKKERDRLNKVGQSEEVLHRNANQTATLALGGGKKKYSWLTGGSGPGGSTPGRINTTVSGVGGPGGVGGPASAQDRALMARDRKFGDFKEDGPKGRGIQIRDLVHVLELDGKERKTLVQVLARLKSTEI</sequence>
<evidence type="ECO:0000256" key="5">
    <source>
        <dbReference type="ARBA" id="ARBA00023163"/>
    </source>
</evidence>
<feature type="compositionally biased region" description="Pro residues" evidence="9">
    <location>
        <begin position="412"/>
        <end position="423"/>
    </location>
</feature>
<evidence type="ECO:0000256" key="8">
    <source>
        <dbReference type="ARBA" id="ARBA00031747"/>
    </source>
</evidence>
<dbReference type="EMBL" id="KV744915">
    <property type="protein sequence ID" value="OCK81597.1"/>
    <property type="molecule type" value="Genomic_DNA"/>
</dbReference>
<comment type="similarity">
    <text evidence="2">Belongs to the TAF4 family.</text>
</comment>
<dbReference type="InterPro" id="IPR007900">
    <property type="entry name" value="TAF4_C"/>
</dbReference>
<proteinExistence type="inferred from homology"/>
<organism evidence="11 12">
    <name type="scientific">Lepidopterella palustris CBS 459.81</name>
    <dbReference type="NCBI Taxonomy" id="1314670"/>
    <lineage>
        <taxon>Eukaryota</taxon>
        <taxon>Fungi</taxon>
        <taxon>Dikarya</taxon>
        <taxon>Ascomycota</taxon>
        <taxon>Pezizomycotina</taxon>
        <taxon>Dothideomycetes</taxon>
        <taxon>Pleosporomycetidae</taxon>
        <taxon>Mytilinidiales</taxon>
        <taxon>Argynnaceae</taxon>
        <taxon>Lepidopterella</taxon>
    </lineage>
</organism>
<evidence type="ECO:0000256" key="9">
    <source>
        <dbReference type="SAM" id="MobiDB-lite"/>
    </source>
</evidence>
<keyword evidence="4" id="KW-0805">Transcription regulation</keyword>
<accession>A0A8E2ECU5</accession>
<name>A0A8E2ECU5_9PEZI</name>
<feature type="region of interest" description="Disordered" evidence="9">
    <location>
        <begin position="1"/>
        <end position="144"/>
    </location>
</feature>
<evidence type="ECO:0000256" key="6">
    <source>
        <dbReference type="ARBA" id="ARBA00023242"/>
    </source>
</evidence>
<dbReference type="GO" id="GO:0003677">
    <property type="term" value="F:DNA binding"/>
    <property type="evidence" value="ECO:0007669"/>
    <property type="project" value="TreeGrafter"/>
</dbReference>
<evidence type="ECO:0000313" key="11">
    <source>
        <dbReference type="EMBL" id="OCK81597.1"/>
    </source>
</evidence>
<keyword evidence="6" id="KW-0539">Nucleus</keyword>
<evidence type="ECO:0000256" key="1">
    <source>
        <dbReference type="ARBA" id="ARBA00004123"/>
    </source>
</evidence>
<dbReference type="InterPro" id="IPR045144">
    <property type="entry name" value="TAF4"/>
</dbReference>
<protein>
    <recommendedName>
        <fullName evidence="3">Transcription initiation factor TFIID subunit 4</fullName>
    </recommendedName>
    <alternativeName>
        <fullName evidence="8">TBP-associated factor 4</fullName>
    </alternativeName>
</protein>
<comment type="subcellular location">
    <subcellularLocation>
        <location evidence="1">Nucleus</location>
    </subcellularLocation>
</comment>
<feature type="compositionally biased region" description="Polar residues" evidence="9">
    <location>
        <begin position="24"/>
        <end position="37"/>
    </location>
</feature>
<dbReference type="GO" id="GO:0016251">
    <property type="term" value="F:RNA polymerase II general transcription initiation factor activity"/>
    <property type="evidence" value="ECO:0007669"/>
    <property type="project" value="TreeGrafter"/>
</dbReference>
<evidence type="ECO:0000256" key="2">
    <source>
        <dbReference type="ARBA" id="ARBA00006178"/>
    </source>
</evidence>
<dbReference type="AlphaFoldDB" id="A0A8E2ECU5"/>
<evidence type="ECO:0000313" key="12">
    <source>
        <dbReference type="Proteomes" id="UP000250266"/>
    </source>
</evidence>
<reference evidence="11 12" key="1">
    <citation type="journal article" date="2016" name="Nat. Commun.">
        <title>Ectomycorrhizal ecology is imprinted in the genome of the dominant symbiotic fungus Cenococcum geophilum.</title>
        <authorList>
            <consortium name="DOE Joint Genome Institute"/>
            <person name="Peter M."/>
            <person name="Kohler A."/>
            <person name="Ohm R.A."/>
            <person name="Kuo A."/>
            <person name="Krutzmann J."/>
            <person name="Morin E."/>
            <person name="Arend M."/>
            <person name="Barry K.W."/>
            <person name="Binder M."/>
            <person name="Choi C."/>
            <person name="Clum A."/>
            <person name="Copeland A."/>
            <person name="Grisel N."/>
            <person name="Haridas S."/>
            <person name="Kipfer T."/>
            <person name="LaButti K."/>
            <person name="Lindquist E."/>
            <person name="Lipzen A."/>
            <person name="Maire R."/>
            <person name="Meier B."/>
            <person name="Mihaltcheva S."/>
            <person name="Molinier V."/>
            <person name="Murat C."/>
            <person name="Poggeler S."/>
            <person name="Quandt C.A."/>
            <person name="Sperisen C."/>
            <person name="Tritt A."/>
            <person name="Tisserant E."/>
            <person name="Crous P.W."/>
            <person name="Henrissat B."/>
            <person name="Nehls U."/>
            <person name="Egli S."/>
            <person name="Spatafora J.W."/>
            <person name="Grigoriev I.V."/>
            <person name="Martin F.M."/>
        </authorList>
    </citation>
    <scope>NUCLEOTIDE SEQUENCE [LARGE SCALE GENOMIC DNA]</scope>
    <source>
        <strain evidence="11 12">CBS 459.81</strain>
    </source>
</reference>